<keyword evidence="8" id="KW-0067">ATP-binding</keyword>
<dbReference type="RefSeq" id="WP_066472884.1">
    <property type="nucleotide sequence ID" value="NZ_CBCRUZ010000008.1"/>
</dbReference>
<protein>
    <recommendedName>
        <fullName evidence="3">Thymidylate kinase</fullName>
        <ecNumber evidence="2">2.7.4.9</ecNumber>
    </recommendedName>
</protein>
<evidence type="ECO:0000256" key="2">
    <source>
        <dbReference type="ARBA" id="ARBA00012980"/>
    </source>
</evidence>
<keyword evidence="7 10" id="KW-0418">Kinase</keyword>
<dbReference type="InterPro" id="IPR039430">
    <property type="entry name" value="Thymidylate_kin-like_dom"/>
</dbReference>
<dbReference type="CDD" id="cd01672">
    <property type="entry name" value="TMPK"/>
    <property type="match status" value="1"/>
</dbReference>
<keyword evidence="11" id="KW-1185">Reference proteome</keyword>
<dbReference type="EC" id="2.7.4.9" evidence="2"/>
<dbReference type="SUPFAM" id="SSF52540">
    <property type="entry name" value="P-loop containing nucleoside triphosphate hydrolases"/>
    <property type="match status" value="1"/>
</dbReference>
<reference evidence="10" key="1">
    <citation type="submission" date="2021-07" db="EMBL/GenBank/DDBJ databases">
        <title>Candidatus Kaistella beijingensis sp. nov. isolated from a municipal wastewater treatment plant is involved in sludge foaming.</title>
        <authorList>
            <person name="Song Y."/>
            <person name="Liu S.-J."/>
        </authorList>
    </citation>
    <scope>NUCLEOTIDE SEQUENCE</scope>
    <source>
        <strain evidence="10">DSM 43998</strain>
    </source>
</reference>
<comment type="similarity">
    <text evidence="1">Belongs to the thymidylate kinase family.</text>
</comment>
<accession>A0ABX8S8D2</accession>
<dbReference type="PANTHER" id="PTHR10344:SF4">
    <property type="entry name" value="UMP-CMP KINASE 2, MITOCHONDRIAL"/>
    <property type="match status" value="1"/>
</dbReference>
<evidence type="ECO:0000313" key="10">
    <source>
        <dbReference type="EMBL" id="QXQ13264.1"/>
    </source>
</evidence>
<evidence type="ECO:0000259" key="9">
    <source>
        <dbReference type="Pfam" id="PF02223"/>
    </source>
</evidence>
<dbReference type="Gene3D" id="3.40.50.300">
    <property type="entry name" value="P-loop containing nucleotide triphosphate hydrolases"/>
    <property type="match status" value="1"/>
</dbReference>
<evidence type="ECO:0000256" key="7">
    <source>
        <dbReference type="ARBA" id="ARBA00022777"/>
    </source>
</evidence>
<keyword evidence="5" id="KW-0545">Nucleotide biosynthesis</keyword>
<evidence type="ECO:0000313" key="11">
    <source>
        <dbReference type="Proteomes" id="UP000887023"/>
    </source>
</evidence>
<dbReference type="PROSITE" id="PS01331">
    <property type="entry name" value="THYMIDYLATE_KINASE"/>
    <property type="match status" value="1"/>
</dbReference>
<evidence type="ECO:0000256" key="1">
    <source>
        <dbReference type="ARBA" id="ARBA00009776"/>
    </source>
</evidence>
<dbReference type="Pfam" id="PF02223">
    <property type="entry name" value="Thymidylate_kin"/>
    <property type="match status" value="1"/>
</dbReference>
<organism evidence="10 11">
    <name type="scientific">Skermania pinensis</name>
    <dbReference type="NCBI Taxonomy" id="39122"/>
    <lineage>
        <taxon>Bacteria</taxon>
        <taxon>Bacillati</taxon>
        <taxon>Actinomycetota</taxon>
        <taxon>Actinomycetes</taxon>
        <taxon>Mycobacteriales</taxon>
        <taxon>Gordoniaceae</taxon>
        <taxon>Skermania</taxon>
    </lineage>
</organism>
<evidence type="ECO:0000256" key="5">
    <source>
        <dbReference type="ARBA" id="ARBA00022727"/>
    </source>
</evidence>
<name>A0ABX8S8D2_9ACTN</name>
<evidence type="ECO:0000256" key="4">
    <source>
        <dbReference type="ARBA" id="ARBA00022679"/>
    </source>
</evidence>
<evidence type="ECO:0000256" key="8">
    <source>
        <dbReference type="ARBA" id="ARBA00022840"/>
    </source>
</evidence>
<dbReference type="Proteomes" id="UP000887023">
    <property type="component" value="Chromosome"/>
</dbReference>
<sequence>MLVAVEGLDGSGKRTLTAAVVERLRADGLRVATLAFPRYGESVHADLAAEALHGRHGDLAGSVHAMAVLFALDRAGARDRLAELAATYDVVLLDRYVASNAAYSAARLHQDGAGEVVGWVAELEFGRLQLPRPDVHLLLAVPVELAGERARGRERREARTLDAYERDTGLQARTDAVYRNLAARNWYGTWWTAGPGDDPAALAARLGGVASRTIDRG</sequence>
<dbReference type="GO" id="GO:0004798">
    <property type="term" value="F:dTMP kinase activity"/>
    <property type="evidence" value="ECO:0007669"/>
    <property type="project" value="UniProtKB-EC"/>
</dbReference>
<dbReference type="EMBL" id="CP079105">
    <property type="protein sequence ID" value="QXQ13264.1"/>
    <property type="molecule type" value="Genomic_DNA"/>
</dbReference>
<evidence type="ECO:0000256" key="3">
    <source>
        <dbReference type="ARBA" id="ARBA00017144"/>
    </source>
</evidence>
<proteinExistence type="inferred from homology"/>
<dbReference type="PANTHER" id="PTHR10344">
    <property type="entry name" value="THYMIDYLATE KINASE"/>
    <property type="match status" value="1"/>
</dbReference>
<evidence type="ECO:0000256" key="6">
    <source>
        <dbReference type="ARBA" id="ARBA00022741"/>
    </source>
</evidence>
<keyword evidence="4 10" id="KW-0808">Transferase</keyword>
<feature type="domain" description="Thymidylate kinase-like" evidence="9">
    <location>
        <begin position="5"/>
        <end position="182"/>
    </location>
</feature>
<dbReference type="NCBIfam" id="NF005923">
    <property type="entry name" value="PRK07933.1"/>
    <property type="match status" value="1"/>
</dbReference>
<dbReference type="InterPro" id="IPR027417">
    <property type="entry name" value="P-loop_NTPase"/>
</dbReference>
<dbReference type="InterPro" id="IPR018095">
    <property type="entry name" value="Thymidylate_kin_CS"/>
</dbReference>
<gene>
    <name evidence="10" type="ORF">KV203_15505</name>
</gene>
<keyword evidence="6" id="KW-0547">Nucleotide-binding</keyword>